<reference evidence="1 2" key="1">
    <citation type="journal article" date="2022" name="New Phytol.">
        <title>Ecological generalism drives hyperdiversity of secondary metabolite gene clusters in xylarialean endophytes.</title>
        <authorList>
            <person name="Franco M.E.E."/>
            <person name="Wisecaver J.H."/>
            <person name="Arnold A.E."/>
            <person name="Ju Y.M."/>
            <person name="Slot J.C."/>
            <person name="Ahrendt S."/>
            <person name="Moore L.P."/>
            <person name="Eastman K.E."/>
            <person name="Scott K."/>
            <person name="Konkel Z."/>
            <person name="Mondo S.J."/>
            <person name="Kuo A."/>
            <person name="Hayes R.D."/>
            <person name="Haridas S."/>
            <person name="Andreopoulos B."/>
            <person name="Riley R."/>
            <person name="LaButti K."/>
            <person name="Pangilinan J."/>
            <person name="Lipzen A."/>
            <person name="Amirebrahimi M."/>
            <person name="Yan J."/>
            <person name="Adam C."/>
            <person name="Keymanesh K."/>
            <person name="Ng V."/>
            <person name="Louie K."/>
            <person name="Northen T."/>
            <person name="Drula E."/>
            <person name="Henrissat B."/>
            <person name="Hsieh H.M."/>
            <person name="Youens-Clark K."/>
            <person name="Lutzoni F."/>
            <person name="Miadlikowska J."/>
            <person name="Eastwood D.C."/>
            <person name="Hamelin R.C."/>
            <person name="Grigoriev I.V."/>
            <person name="U'Ren J.M."/>
        </authorList>
    </citation>
    <scope>NUCLEOTIDE SEQUENCE [LARGE SCALE GENOMIC DNA]</scope>
    <source>
        <strain evidence="1 2">CBS 119005</strain>
    </source>
</reference>
<name>A0ACB9YIK5_9PEZI</name>
<dbReference type="EMBL" id="MU393660">
    <property type="protein sequence ID" value="KAI4859066.1"/>
    <property type="molecule type" value="Genomic_DNA"/>
</dbReference>
<gene>
    <name evidence="1" type="ORF">F4820DRAFT_188225</name>
</gene>
<accession>A0ACB9YIK5</accession>
<evidence type="ECO:0000313" key="2">
    <source>
        <dbReference type="Proteomes" id="UP001497700"/>
    </source>
</evidence>
<organism evidence="1 2">
    <name type="scientific">Hypoxylon rubiginosum</name>
    <dbReference type="NCBI Taxonomy" id="110542"/>
    <lineage>
        <taxon>Eukaryota</taxon>
        <taxon>Fungi</taxon>
        <taxon>Dikarya</taxon>
        <taxon>Ascomycota</taxon>
        <taxon>Pezizomycotina</taxon>
        <taxon>Sordariomycetes</taxon>
        <taxon>Xylariomycetidae</taxon>
        <taxon>Xylariales</taxon>
        <taxon>Hypoxylaceae</taxon>
        <taxon>Hypoxylon</taxon>
    </lineage>
</organism>
<proteinExistence type="predicted"/>
<comment type="caution">
    <text evidence="1">The sequence shown here is derived from an EMBL/GenBank/DDBJ whole genome shotgun (WGS) entry which is preliminary data.</text>
</comment>
<protein>
    <submittedName>
        <fullName evidence="1">PK beta-barrel-protein domain-containing protein-like protein</fullName>
    </submittedName>
</protein>
<dbReference type="Proteomes" id="UP001497700">
    <property type="component" value="Unassembled WGS sequence"/>
</dbReference>
<sequence length="567" mass="63771">MGSYAQRTRPYPAPLPPKDSVRSLRTGKVRPFGGVKGLTSAINKQPRQGKVRLTIGGFVDDERQYVHHKSPDNAIHQYDPRHYAKWKTTLPDREHKFKVGAFGENLSTDHLSEDNLCVGDKFRLGPDAIIQVSMPRQPCYKLNHRFEHKKMSSLIQSHGWTGWYYRVIQGGDVQEGDEMELIERIHPYWSLSRVQQILYKDTNNKEAMRELIQMREFSNEFLELFRNRLAKGTEDMNGRLLGDVAVPWRSYRLVEKSRLTLRVQKFVFQAGDKSIESGELQFGRFPYVRLRFGPDAKFTRAYSVVSGDMRLFELGIAKDDNSRGGTLYLHDNLKIGDAVEVGKGHNASMPLLNGSQGDGLTRHVFIIGGIGVTAFIGEIRTLQNRGANLEIHYAARSREEAVYLDRLPAEKTTVYAKSEGRRLDVETIIPPPDDCRNNFKTLVYCCGPASLLAATRELTTKLGYPRSQTHFEEFGSATTGTGEPFEAEIKATGEVLQVPQEKSLLEVLNEAGFELDSSCLVGNCGTCMVDLCKGKVEHNGTALEDEQKETSMLSCVSRGKGRIVIDC</sequence>
<keyword evidence="2" id="KW-1185">Reference proteome</keyword>
<evidence type="ECO:0000313" key="1">
    <source>
        <dbReference type="EMBL" id="KAI4859066.1"/>
    </source>
</evidence>